<organism evidence="3 4">
    <name type="scientific">Halteria grandinella</name>
    <dbReference type="NCBI Taxonomy" id="5974"/>
    <lineage>
        <taxon>Eukaryota</taxon>
        <taxon>Sar</taxon>
        <taxon>Alveolata</taxon>
        <taxon>Ciliophora</taxon>
        <taxon>Intramacronucleata</taxon>
        <taxon>Spirotrichea</taxon>
        <taxon>Stichotrichia</taxon>
        <taxon>Sporadotrichida</taxon>
        <taxon>Halteriidae</taxon>
        <taxon>Halteria</taxon>
    </lineage>
</organism>
<dbReference type="GO" id="GO:0005524">
    <property type="term" value="F:ATP binding"/>
    <property type="evidence" value="ECO:0007669"/>
    <property type="project" value="InterPro"/>
</dbReference>
<dbReference type="Gene3D" id="1.10.510.10">
    <property type="entry name" value="Transferase(Phosphotransferase) domain 1"/>
    <property type="match status" value="1"/>
</dbReference>
<dbReference type="PROSITE" id="PS50011">
    <property type="entry name" value="PROTEIN_KINASE_DOM"/>
    <property type="match status" value="1"/>
</dbReference>
<dbReference type="InterPro" id="IPR000719">
    <property type="entry name" value="Prot_kinase_dom"/>
</dbReference>
<dbReference type="InterPro" id="IPR011009">
    <property type="entry name" value="Kinase-like_dom_sf"/>
</dbReference>
<dbReference type="SUPFAM" id="SSF56112">
    <property type="entry name" value="Protein kinase-like (PK-like)"/>
    <property type="match status" value="1"/>
</dbReference>
<keyword evidence="1" id="KW-0802">TPR repeat</keyword>
<keyword evidence="4" id="KW-1185">Reference proteome</keyword>
<accession>A0A8J8T9P3</accession>
<evidence type="ECO:0000313" key="4">
    <source>
        <dbReference type="Proteomes" id="UP000785679"/>
    </source>
</evidence>
<protein>
    <recommendedName>
        <fullName evidence="2">Protein kinase domain-containing protein</fullName>
    </recommendedName>
</protein>
<dbReference type="Gene3D" id="1.25.40.10">
    <property type="entry name" value="Tetratricopeptide repeat domain"/>
    <property type="match status" value="1"/>
</dbReference>
<gene>
    <name evidence="3" type="ORF">FGO68_gene13277</name>
</gene>
<evidence type="ECO:0000313" key="3">
    <source>
        <dbReference type="EMBL" id="TNV86825.1"/>
    </source>
</evidence>
<evidence type="ECO:0000259" key="2">
    <source>
        <dbReference type="PROSITE" id="PS50011"/>
    </source>
</evidence>
<dbReference type="SUPFAM" id="SSF48452">
    <property type="entry name" value="TPR-like"/>
    <property type="match status" value="1"/>
</dbReference>
<dbReference type="PROSITE" id="PS50005">
    <property type="entry name" value="TPR"/>
    <property type="match status" value="1"/>
</dbReference>
<dbReference type="Proteomes" id="UP000785679">
    <property type="component" value="Unassembled WGS sequence"/>
</dbReference>
<feature type="repeat" description="TPR" evidence="1">
    <location>
        <begin position="241"/>
        <end position="274"/>
    </location>
</feature>
<sequence>MDYFQGCRNGYQRVQSFELGDLSQNLPADYNQFVHEYALEVSQTLLELHQKDIVHGDINLKNVLSVHSSRDPSYTGLHHKFKLTNLQPWVTETFPSNENDQSLLLSLKKQSQNVKKGDILSLMKQRDIQQFGQSMLNLLNGQTKPQDNNLYISENHQQHIPESWLSTTDATGLIELITKCLQLCTEVNPLDKLIEICNIAVRAYQTNINPAYEPPKHLLKQDLLTEVEINEIQNSEKRFMAENLNDRGVFYYLRGDYSTAFTITKKALQINPSNLEAFLNMNLLEWRLAKLRDDELLLRAEEMNVETFDTPTREFVRLMFKYAISYGFHETDLLSIGGYESSQFYPTMQKILKAVK</sequence>
<reference evidence="3" key="1">
    <citation type="submission" date="2019-06" db="EMBL/GenBank/DDBJ databases">
        <authorList>
            <person name="Zheng W."/>
        </authorList>
    </citation>
    <scope>NUCLEOTIDE SEQUENCE</scope>
    <source>
        <strain evidence="3">QDHG01</strain>
    </source>
</reference>
<name>A0A8J8T9P3_HALGN</name>
<dbReference type="GO" id="GO:0004672">
    <property type="term" value="F:protein kinase activity"/>
    <property type="evidence" value="ECO:0007669"/>
    <property type="project" value="InterPro"/>
</dbReference>
<dbReference type="InterPro" id="IPR019734">
    <property type="entry name" value="TPR_rpt"/>
</dbReference>
<dbReference type="EMBL" id="RRYP01000816">
    <property type="protein sequence ID" value="TNV86825.1"/>
    <property type="molecule type" value="Genomic_DNA"/>
</dbReference>
<dbReference type="InterPro" id="IPR011990">
    <property type="entry name" value="TPR-like_helical_dom_sf"/>
</dbReference>
<dbReference type="AlphaFoldDB" id="A0A8J8T9P3"/>
<proteinExistence type="predicted"/>
<feature type="domain" description="Protein kinase" evidence="2">
    <location>
        <begin position="1"/>
        <end position="212"/>
    </location>
</feature>
<evidence type="ECO:0000256" key="1">
    <source>
        <dbReference type="PROSITE-ProRule" id="PRU00339"/>
    </source>
</evidence>
<comment type="caution">
    <text evidence="3">The sequence shown here is derived from an EMBL/GenBank/DDBJ whole genome shotgun (WGS) entry which is preliminary data.</text>
</comment>